<name>A0ABY1KHP8_9FLAO</name>
<organism evidence="3 4">
    <name type="scientific">Zobellia uliginosa</name>
    <dbReference type="NCBI Taxonomy" id="143224"/>
    <lineage>
        <taxon>Bacteria</taxon>
        <taxon>Pseudomonadati</taxon>
        <taxon>Bacteroidota</taxon>
        <taxon>Flavobacteriia</taxon>
        <taxon>Flavobacteriales</taxon>
        <taxon>Flavobacteriaceae</taxon>
        <taxon>Zobellia</taxon>
    </lineage>
</organism>
<evidence type="ECO:0000259" key="2">
    <source>
        <dbReference type="Pfam" id="PF00534"/>
    </source>
</evidence>
<evidence type="ECO:0000313" key="4">
    <source>
        <dbReference type="Proteomes" id="UP000185728"/>
    </source>
</evidence>
<gene>
    <name evidence="3" type="ORF">SAMN05421766_10138</name>
</gene>
<evidence type="ECO:0000313" key="3">
    <source>
        <dbReference type="EMBL" id="SIS37107.1"/>
    </source>
</evidence>
<keyword evidence="4" id="KW-1185">Reference proteome</keyword>
<evidence type="ECO:0000256" key="1">
    <source>
        <dbReference type="ARBA" id="ARBA00022679"/>
    </source>
</evidence>
<feature type="domain" description="Glycosyl transferase family 1" evidence="2">
    <location>
        <begin position="205"/>
        <end position="377"/>
    </location>
</feature>
<dbReference type="SUPFAM" id="SSF53756">
    <property type="entry name" value="UDP-Glycosyltransferase/glycogen phosphorylase"/>
    <property type="match status" value="1"/>
</dbReference>
<accession>A0ABY1KHP8</accession>
<sequence>MHNKKLGSKHIVFLGESGFPLGLATIQRLTLMARAFVHVGAKSTVICRKGVHSKDGNANFPLRGEFEGIDYCYTSQSIFKPKGFLRRNLQKIAGILGEFRTLKALKSSQGIDMIIVSEMKVVHILRYWIFSRLLNVPMAVNLVEMASSMQHRTSIFRRINDFFLDNWVIKLYQGALPISDKLHEYYAKVCPGKPNMKVPIICDFDKFSVKRKDSEPYFLYCGSFRYKEVRDFVIGAYERIADNEETKLYMIVSGGSVKETEDLQAEVNKQYKTAPIKLFSNIPYSELVQLYVNAIALLIPLRPTVQDRARFPHKIGEYLASGNPVITTNIGEVKNYFEHGKTALIANSYNMDAFSKEMKFIIENPIKSKEIGLRGQEMGRREFDYRTLGGNMWKFVENISAT</sequence>
<comment type="caution">
    <text evidence="3">The sequence shown here is derived from an EMBL/GenBank/DDBJ whole genome shotgun (WGS) entry which is preliminary data.</text>
</comment>
<keyword evidence="1" id="KW-0808">Transferase</keyword>
<dbReference type="RefSeq" id="WP_076452968.1">
    <property type="nucleotide sequence ID" value="NZ_FTOB01000001.1"/>
</dbReference>
<dbReference type="PANTHER" id="PTHR46401:SF2">
    <property type="entry name" value="GLYCOSYLTRANSFERASE WBBK-RELATED"/>
    <property type="match status" value="1"/>
</dbReference>
<dbReference type="EMBL" id="FTOB01000001">
    <property type="protein sequence ID" value="SIS37107.1"/>
    <property type="molecule type" value="Genomic_DNA"/>
</dbReference>
<reference evidence="3 4" key="1">
    <citation type="submission" date="2017-01" db="EMBL/GenBank/DDBJ databases">
        <authorList>
            <person name="Varghese N."/>
            <person name="Submissions S."/>
        </authorList>
    </citation>
    <scope>NUCLEOTIDE SEQUENCE [LARGE SCALE GENOMIC DNA]</scope>
    <source>
        <strain evidence="3 4">DSM 2061</strain>
    </source>
</reference>
<dbReference type="Gene3D" id="3.40.50.2000">
    <property type="entry name" value="Glycogen Phosphorylase B"/>
    <property type="match status" value="1"/>
</dbReference>
<dbReference type="InterPro" id="IPR001296">
    <property type="entry name" value="Glyco_trans_1"/>
</dbReference>
<proteinExistence type="predicted"/>
<dbReference type="Pfam" id="PF00534">
    <property type="entry name" value="Glycos_transf_1"/>
    <property type="match status" value="1"/>
</dbReference>
<dbReference type="PANTHER" id="PTHR46401">
    <property type="entry name" value="GLYCOSYLTRANSFERASE WBBK-RELATED"/>
    <property type="match status" value="1"/>
</dbReference>
<dbReference type="Proteomes" id="UP000185728">
    <property type="component" value="Unassembled WGS sequence"/>
</dbReference>
<protein>
    <submittedName>
        <fullName evidence="3">Glycosyltransferase involved in cell wall bisynthesis</fullName>
    </submittedName>
</protein>